<name>A0ABV6G9T6_9BACI</name>
<feature type="topological domain" description="Cytoplasmic" evidence="8">
    <location>
        <begin position="23"/>
        <end position="566"/>
    </location>
</feature>
<keyword evidence="1 8" id="KW-0132">Cell division</keyword>
<evidence type="ECO:0000256" key="6">
    <source>
        <dbReference type="ARBA" id="ARBA00023210"/>
    </source>
</evidence>
<dbReference type="RefSeq" id="WP_378930120.1">
    <property type="nucleotide sequence ID" value="NZ_JBHLVO010000001.1"/>
</dbReference>
<sequence>MEVVVIGLILTLCILFGVGYFIRKGIFSEVDRLEASKIEMMNRSIVDEMSKVKDLKMTGQAEKLFEEWRKEWDEIITSQLPEVEELLFDAEDYADKYRFKKAKSVLAHIEAVLKAVDESIDKIISEINELVTSEERNTVEIEDVKQHFKKAKKTLIAHGHLFGKSHEKLESMLNKIAQELKRFEGETNEGNYLAAREILLLQKEELDTLILKIDEIPKLLTDCQSSIPNQIIELTEGYNEMLQQGYHLEHIQVEQEVDNMNRRLEGFLSQLTDTEINDIQESIQEIQESIDMLYELLEREVHANHFVHTAKTKIADKITDLVEQKEVTKEETELVKQSYFLAEQELEKQRQIEKQINQLEKKFLHIQQNLTKDHIAHTIIKEELEDIEKQIENLLTEHAEYREMLQTLRKDELQARQKLTELKRLMLESIRLVQKSNIPGLPLEFVNEIDVTKSRVQKVTAKLDEMPLDMVVVNTLLEDAVECVQLLNTDAKEMIEQVYLVEKVIQYGNRYRNRNSSLASQLIEAEHLFRKYKYGESLEAAAAALEQVEPGSLKRIQSIIGKEDAK</sequence>
<keyword evidence="8" id="KW-1003">Cell membrane</keyword>
<dbReference type="Proteomes" id="UP001589854">
    <property type="component" value="Unassembled WGS sequence"/>
</dbReference>
<evidence type="ECO:0000256" key="2">
    <source>
        <dbReference type="ARBA" id="ARBA00022692"/>
    </source>
</evidence>
<keyword evidence="3 8" id="KW-1133">Transmembrane helix</keyword>
<feature type="topological domain" description="Extracellular" evidence="8">
    <location>
        <begin position="1"/>
        <end position="3"/>
    </location>
</feature>
<keyword evidence="2 8" id="KW-0812">Transmembrane</keyword>
<organism evidence="10 11">
    <name type="scientific">Metabacillus herbersteinensis</name>
    <dbReference type="NCBI Taxonomy" id="283816"/>
    <lineage>
        <taxon>Bacteria</taxon>
        <taxon>Bacillati</taxon>
        <taxon>Bacillota</taxon>
        <taxon>Bacilli</taxon>
        <taxon>Bacillales</taxon>
        <taxon>Bacillaceae</taxon>
        <taxon>Metabacillus</taxon>
    </lineage>
</organism>
<comment type="similarity">
    <text evidence="8">Belongs to the EzrA family.</text>
</comment>
<comment type="function">
    <text evidence="8">Negative regulator of FtsZ ring formation; modulates the frequency and position of FtsZ ring formation. Inhibits FtsZ ring formation at polar sites. Interacts either with FtsZ or with one of its binding partners to promote depolymerization.</text>
</comment>
<evidence type="ECO:0000313" key="11">
    <source>
        <dbReference type="Proteomes" id="UP001589854"/>
    </source>
</evidence>
<comment type="caution">
    <text evidence="10">The sequence shown here is derived from an EMBL/GenBank/DDBJ whole genome shotgun (WGS) entry which is preliminary data.</text>
</comment>
<keyword evidence="7 8" id="KW-0131">Cell cycle</keyword>
<gene>
    <name evidence="8 10" type="primary">ezrA</name>
    <name evidence="10" type="ORF">ACFFIX_02415</name>
</gene>
<dbReference type="HAMAP" id="MF_00728">
    <property type="entry name" value="EzrA"/>
    <property type="match status" value="1"/>
</dbReference>
<keyword evidence="5 8" id="KW-0472">Membrane</keyword>
<keyword evidence="4 8" id="KW-0175">Coiled coil</keyword>
<protein>
    <recommendedName>
        <fullName evidence="8">Septation ring formation regulator EzrA</fullName>
    </recommendedName>
</protein>
<evidence type="ECO:0000256" key="9">
    <source>
        <dbReference type="SAM" id="Phobius"/>
    </source>
</evidence>
<evidence type="ECO:0000256" key="3">
    <source>
        <dbReference type="ARBA" id="ARBA00022989"/>
    </source>
</evidence>
<keyword evidence="11" id="KW-1185">Reference proteome</keyword>
<evidence type="ECO:0000256" key="8">
    <source>
        <dbReference type="HAMAP-Rule" id="MF_00728"/>
    </source>
</evidence>
<dbReference type="EMBL" id="JBHLVO010000001">
    <property type="protein sequence ID" value="MFC0270314.1"/>
    <property type="molecule type" value="Genomic_DNA"/>
</dbReference>
<reference evidence="10 11" key="1">
    <citation type="submission" date="2024-09" db="EMBL/GenBank/DDBJ databases">
        <authorList>
            <person name="Sun Q."/>
            <person name="Mori K."/>
        </authorList>
    </citation>
    <scope>NUCLEOTIDE SEQUENCE [LARGE SCALE GENOMIC DNA]</scope>
    <source>
        <strain evidence="10 11">CCM 7228</strain>
    </source>
</reference>
<dbReference type="NCBIfam" id="NF003413">
    <property type="entry name" value="PRK04778.1-7"/>
    <property type="match status" value="1"/>
</dbReference>
<comment type="subcellular location">
    <subcellularLocation>
        <location evidence="8">Cell membrane</location>
        <topology evidence="8">Single-pass membrane protein</topology>
    </subcellularLocation>
    <text evidence="8">Colocalized with FtsZ to the nascent septal site.</text>
</comment>
<evidence type="ECO:0000256" key="4">
    <source>
        <dbReference type="ARBA" id="ARBA00023054"/>
    </source>
</evidence>
<evidence type="ECO:0000256" key="5">
    <source>
        <dbReference type="ARBA" id="ARBA00023136"/>
    </source>
</evidence>
<dbReference type="Pfam" id="PF06160">
    <property type="entry name" value="EzrA"/>
    <property type="match status" value="1"/>
</dbReference>
<evidence type="ECO:0000313" key="10">
    <source>
        <dbReference type="EMBL" id="MFC0270314.1"/>
    </source>
</evidence>
<feature type="transmembrane region" description="Helical" evidence="9">
    <location>
        <begin position="6"/>
        <end position="22"/>
    </location>
</feature>
<accession>A0ABV6G9T6</accession>
<evidence type="ECO:0000256" key="1">
    <source>
        <dbReference type="ARBA" id="ARBA00022618"/>
    </source>
</evidence>
<feature type="coiled-coil region" evidence="8">
    <location>
        <begin position="342"/>
        <end position="425"/>
    </location>
</feature>
<dbReference type="InterPro" id="IPR010379">
    <property type="entry name" value="EzrA"/>
</dbReference>
<proteinExistence type="inferred from homology"/>
<keyword evidence="6 8" id="KW-0717">Septation</keyword>
<evidence type="ECO:0000256" key="7">
    <source>
        <dbReference type="ARBA" id="ARBA00023306"/>
    </source>
</evidence>